<gene>
    <name evidence="1" type="ORF">SAMN05421541_102684</name>
</gene>
<evidence type="ECO:0000313" key="1">
    <source>
        <dbReference type="EMBL" id="SFE62679.1"/>
    </source>
</evidence>
<protein>
    <submittedName>
        <fullName evidence="1">Uncharacterized protein</fullName>
    </submittedName>
</protein>
<sequence length="255" mass="29204">MTAIENLLQRRTDLSTFLVHLTRDGMQGNARDNLLAMAEDKFIEARNPFGPASKYEPLLADSVSQKAVCFTETPLEHTWMMLEKINGRGVQFEPYGLVITRATARKTGCNPVWYTDITVRGRTWPAKNINLMIDNALRRATVEDGRIDRTLLAADPVFQITPYFEQMGPISNGRRKEFWWEREWRHIGGYWISIPRIVAILAPADEHGDLRDRLSDIDEAWERRPLLDPRWGLERAITALADVSRGDATPFPDPD</sequence>
<dbReference type="OrthoDB" id="5494330at2"/>
<name>A0A1I2C2W8_9ACTN</name>
<dbReference type="EMBL" id="FONV01000002">
    <property type="protein sequence ID" value="SFE62679.1"/>
    <property type="molecule type" value="Genomic_DNA"/>
</dbReference>
<accession>A0A1I2C2W8</accession>
<keyword evidence="2" id="KW-1185">Reference proteome</keyword>
<organism evidence="1 2">
    <name type="scientific">Actinoplanes philippinensis</name>
    <dbReference type="NCBI Taxonomy" id="35752"/>
    <lineage>
        <taxon>Bacteria</taxon>
        <taxon>Bacillati</taxon>
        <taxon>Actinomycetota</taxon>
        <taxon>Actinomycetes</taxon>
        <taxon>Micromonosporales</taxon>
        <taxon>Micromonosporaceae</taxon>
        <taxon>Actinoplanes</taxon>
    </lineage>
</organism>
<dbReference type="AlphaFoldDB" id="A0A1I2C2W8"/>
<evidence type="ECO:0000313" key="2">
    <source>
        <dbReference type="Proteomes" id="UP000199645"/>
    </source>
</evidence>
<dbReference type="RefSeq" id="WP_093611110.1">
    <property type="nucleotide sequence ID" value="NZ_BOMT01000021.1"/>
</dbReference>
<proteinExistence type="predicted"/>
<reference evidence="1 2" key="1">
    <citation type="submission" date="2016-10" db="EMBL/GenBank/DDBJ databases">
        <authorList>
            <person name="de Groot N.N."/>
        </authorList>
    </citation>
    <scope>NUCLEOTIDE SEQUENCE [LARGE SCALE GENOMIC DNA]</scope>
    <source>
        <strain evidence="1 2">DSM 43019</strain>
    </source>
</reference>
<dbReference type="Proteomes" id="UP000199645">
    <property type="component" value="Unassembled WGS sequence"/>
</dbReference>